<reference evidence="3" key="1">
    <citation type="submission" date="2010-12" db="EMBL/GenBank/DDBJ databases">
        <title>The genome sequence of Filifactor alocis strain ATCC 35896.</title>
        <authorList>
            <consortium name="The Broad Institute Genome Sequencing Platform"/>
            <person name="Ward D."/>
            <person name="Earl A."/>
            <person name="Feldgarden M."/>
            <person name="Young S.K."/>
            <person name="Gargeya S."/>
            <person name="Zeng Q."/>
            <person name="Alvarado L."/>
            <person name="Berlin A."/>
            <person name="Bochicchio J."/>
            <person name="Chapman S.B."/>
            <person name="Chen Z."/>
            <person name="Freedman E."/>
            <person name="Gellesch M."/>
            <person name="Goldberg J."/>
            <person name="Griggs A."/>
            <person name="Gujja S."/>
            <person name="Heilman E."/>
            <person name="Heiman D."/>
            <person name="Howarth C."/>
            <person name="Mehta T."/>
            <person name="Neiman D."/>
            <person name="Pearson M."/>
            <person name="Roberts A."/>
            <person name="Saif S."/>
            <person name="Shea T."/>
            <person name="Shenoy N."/>
            <person name="Sisk P."/>
            <person name="Stolte C."/>
            <person name="Sykes S."/>
            <person name="White J."/>
            <person name="Yandava C."/>
            <person name="Izard J."/>
            <person name="Blanton J.M."/>
            <person name="Baranova O.V."/>
            <person name="Tanner A.C."/>
            <person name="Dewhirst F.E."/>
            <person name="Haas B."/>
            <person name="Nusbaum C."/>
            <person name="Birren B."/>
        </authorList>
    </citation>
    <scope>NUCLEOTIDE SEQUENCE [LARGE SCALE GENOMIC DNA]</scope>
    <source>
        <strain evidence="3">ATCC 35896 / D40 B5</strain>
    </source>
</reference>
<proteinExistence type="predicted"/>
<dbReference type="eggNOG" id="COG0693">
    <property type="taxonomic scope" value="Bacteria"/>
</dbReference>
<dbReference type="InterPro" id="IPR006287">
    <property type="entry name" value="DJ-1"/>
</dbReference>
<dbReference type="PANTHER" id="PTHR48094:SF12">
    <property type="entry name" value="PARKINSON DISEASE PROTEIN 7 HOMOLOG"/>
    <property type="match status" value="1"/>
</dbReference>
<dbReference type="PATRIC" id="fig|546269.5.peg.1155"/>
<gene>
    <name evidence="2" type="ordered locus">HMPREF0389_00673</name>
</gene>
<name>D6GPQ0_FILAD</name>
<sequence>MKRVIVYLANGFEEVEALTVVDYLRRVDIHVDMVSIHEEKMVEGSHNITVTADKVLSEIKDVTEYDGIVFPGGMPGATNLRDNPRVIEHVQLMNQKKKVIGAICAAPIVLGQANIIENRKITSYPGFQEVLKGSDYQEKVVCVDEHIVTSRGPATAVVFALKLIEVLIGKEESQKLADSILFSMVAKEF</sequence>
<organism evidence="2 3">
    <name type="scientific">Filifactor alocis (strain ATCC 35896 / CCUG 47790 / D40 B5)</name>
    <name type="common">Fusobacterium alocis</name>
    <dbReference type="NCBI Taxonomy" id="546269"/>
    <lineage>
        <taxon>Bacteria</taxon>
        <taxon>Bacillati</taxon>
        <taxon>Bacillota</taxon>
        <taxon>Clostridia</taxon>
        <taxon>Peptostreptococcales</taxon>
        <taxon>Filifactoraceae</taxon>
        <taxon>Filifactor</taxon>
    </lineage>
</organism>
<dbReference type="AlphaFoldDB" id="D6GPQ0"/>
<dbReference type="PANTHER" id="PTHR48094">
    <property type="entry name" value="PROTEIN/NUCLEIC ACID DEGLYCASE DJ-1-RELATED"/>
    <property type="match status" value="1"/>
</dbReference>
<dbReference type="OrthoDB" id="9800516at2"/>
<dbReference type="KEGG" id="faa:HMPREF0389_00673"/>
<dbReference type="GO" id="GO:0005737">
    <property type="term" value="C:cytoplasm"/>
    <property type="evidence" value="ECO:0007669"/>
    <property type="project" value="TreeGrafter"/>
</dbReference>
<dbReference type="Proteomes" id="UP000007468">
    <property type="component" value="Chromosome"/>
</dbReference>
<accession>D6GPQ0</accession>
<feature type="domain" description="DJ-1/PfpI" evidence="1">
    <location>
        <begin position="2"/>
        <end position="165"/>
    </location>
</feature>
<evidence type="ECO:0000259" key="1">
    <source>
        <dbReference type="Pfam" id="PF01965"/>
    </source>
</evidence>
<dbReference type="InterPro" id="IPR029062">
    <property type="entry name" value="Class_I_gatase-like"/>
</dbReference>
<dbReference type="RefSeq" id="WP_014262676.1">
    <property type="nucleotide sequence ID" value="NC_016630.1"/>
</dbReference>
<dbReference type="CDD" id="cd03135">
    <property type="entry name" value="GATase1_DJ-1"/>
    <property type="match status" value="1"/>
</dbReference>
<evidence type="ECO:0000313" key="2">
    <source>
        <dbReference type="EMBL" id="EFE28753.1"/>
    </source>
</evidence>
<dbReference type="EMBL" id="CP002390">
    <property type="protein sequence ID" value="EFE28753.1"/>
    <property type="molecule type" value="Genomic_DNA"/>
</dbReference>
<dbReference type="STRING" id="546269.HMPREF0389_00673"/>
<dbReference type="InterPro" id="IPR050325">
    <property type="entry name" value="Prot/Nucl_acid_deglycase"/>
</dbReference>
<keyword evidence="3" id="KW-1185">Reference proteome</keyword>
<dbReference type="NCBIfam" id="TIGR01383">
    <property type="entry name" value="not_thiJ"/>
    <property type="match status" value="1"/>
</dbReference>
<dbReference type="Gene3D" id="3.40.50.880">
    <property type="match status" value="1"/>
</dbReference>
<dbReference type="Pfam" id="PF01965">
    <property type="entry name" value="DJ-1_PfpI"/>
    <property type="match status" value="1"/>
</dbReference>
<dbReference type="SUPFAM" id="SSF52317">
    <property type="entry name" value="Class I glutamine amidotransferase-like"/>
    <property type="match status" value="1"/>
</dbReference>
<dbReference type="InterPro" id="IPR002818">
    <property type="entry name" value="DJ-1/PfpI"/>
</dbReference>
<protein>
    <submittedName>
        <fullName evidence="2">DJ-1 family protein</fullName>
    </submittedName>
</protein>
<evidence type="ECO:0000313" key="3">
    <source>
        <dbReference type="Proteomes" id="UP000007468"/>
    </source>
</evidence>